<comment type="cofactor">
    <cofactor evidence="1">
        <name>Mg(2+)</name>
        <dbReference type="ChEBI" id="CHEBI:18420"/>
    </cofactor>
</comment>
<feature type="domain" description="DNA helicase Pif1-like DEAD-box helicase" evidence="2">
    <location>
        <begin position="313"/>
        <end position="415"/>
    </location>
</feature>
<dbReference type="GO" id="GO:0006310">
    <property type="term" value="P:DNA recombination"/>
    <property type="evidence" value="ECO:0007669"/>
    <property type="project" value="UniProtKB-KW"/>
</dbReference>
<dbReference type="GO" id="GO:0043139">
    <property type="term" value="F:5'-3' DNA helicase activity"/>
    <property type="evidence" value="ECO:0007669"/>
    <property type="project" value="UniProtKB-EC"/>
</dbReference>
<dbReference type="PANTHER" id="PTHR10492:SF94">
    <property type="entry name" value="ATP-DEPENDENT DNA HELICASE"/>
    <property type="match status" value="1"/>
</dbReference>
<keyword evidence="1" id="KW-0234">DNA repair</keyword>
<organism evidence="5 6">
    <name type="scientific">Lactuca sativa</name>
    <name type="common">Garden lettuce</name>
    <dbReference type="NCBI Taxonomy" id="4236"/>
    <lineage>
        <taxon>Eukaryota</taxon>
        <taxon>Viridiplantae</taxon>
        <taxon>Streptophyta</taxon>
        <taxon>Embryophyta</taxon>
        <taxon>Tracheophyta</taxon>
        <taxon>Spermatophyta</taxon>
        <taxon>Magnoliopsida</taxon>
        <taxon>eudicotyledons</taxon>
        <taxon>Gunneridae</taxon>
        <taxon>Pentapetalae</taxon>
        <taxon>asterids</taxon>
        <taxon>campanulids</taxon>
        <taxon>Asterales</taxon>
        <taxon>Asteraceae</taxon>
        <taxon>Cichorioideae</taxon>
        <taxon>Cichorieae</taxon>
        <taxon>Lactucinae</taxon>
        <taxon>Lactuca</taxon>
    </lineage>
</organism>
<keyword evidence="1" id="KW-0378">Hydrolase</keyword>
<dbReference type="Pfam" id="PF05970">
    <property type="entry name" value="PIF1"/>
    <property type="match status" value="1"/>
</dbReference>
<gene>
    <name evidence="5" type="ORF">LSAT_V11C600309800</name>
</gene>
<keyword evidence="1" id="KW-0347">Helicase</keyword>
<keyword evidence="1" id="KW-0233">DNA recombination</keyword>
<dbReference type="InterPro" id="IPR025476">
    <property type="entry name" value="Helitron_helicase-like"/>
</dbReference>
<dbReference type="InterPro" id="IPR010285">
    <property type="entry name" value="DNA_helicase_pif1-like_DEAD"/>
</dbReference>
<keyword evidence="6" id="KW-1185">Reference proteome</keyword>
<evidence type="ECO:0000313" key="6">
    <source>
        <dbReference type="Proteomes" id="UP000235145"/>
    </source>
</evidence>
<dbReference type="InterPro" id="IPR049163">
    <property type="entry name" value="Pif1-like_2B_dom"/>
</dbReference>
<protein>
    <recommendedName>
        <fullName evidence="1">ATP-dependent DNA helicase</fullName>
        <ecNumber evidence="1">5.6.2.3</ecNumber>
    </recommendedName>
</protein>
<dbReference type="GO" id="GO:0016787">
    <property type="term" value="F:hydrolase activity"/>
    <property type="evidence" value="ECO:0007669"/>
    <property type="project" value="UniProtKB-KW"/>
</dbReference>
<keyword evidence="1" id="KW-0067">ATP-binding</keyword>
<feature type="domain" description="DNA helicase Pif1-like 2B" evidence="4">
    <location>
        <begin position="515"/>
        <end position="557"/>
    </location>
</feature>
<dbReference type="Pfam" id="PF21530">
    <property type="entry name" value="Pif1_2B_dom"/>
    <property type="match status" value="1"/>
</dbReference>
<keyword evidence="1" id="KW-0227">DNA damage</keyword>
<dbReference type="SUPFAM" id="SSF52540">
    <property type="entry name" value="P-loop containing nucleoside triphosphate hydrolases"/>
    <property type="match status" value="1"/>
</dbReference>
<keyword evidence="1" id="KW-0547">Nucleotide-binding</keyword>
<dbReference type="EMBL" id="NBSK02000006">
    <property type="protein sequence ID" value="KAJ0202268.1"/>
    <property type="molecule type" value="Genomic_DNA"/>
</dbReference>
<dbReference type="GO" id="GO:0000723">
    <property type="term" value="P:telomere maintenance"/>
    <property type="evidence" value="ECO:0007669"/>
    <property type="project" value="InterPro"/>
</dbReference>
<comment type="similarity">
    <text evidence="1">Belongs to the helicase family.</text>
</comment>
<accession>A0A9R1VCJ7</accession>
<evidence type="ECO:0000259" key="3">
    <source>
        <dbReference type="Pfam" id="PF14214"/>
    </source>
</evidence>
<dbReference type="AlphaFoldDB" id="A0A9R1VCJ7"/>
<proteinExistence type="inferred from homology"/>
<dbReference type="InterPro" id="IPR027417">
    <property type="entry name" value="P-loop_NTPase"/>
</dbReference>
<dbReference type="GO" id="GO:0006281">
    <property type="term" value="P:DNA repair"/>
    <property type="evidence" value="ECO:0007669"/>
    <property type="project" value="UniProtKB-KW"/>
</dbReference>
<dbReference type="GO" id="GO:0005524">
    <property type="term" value="F:ATP binding"/>
    <property type="evidence" value="ECO:0007669"/>
    <property type="project" value="UniProtKB-KW"/>
</dbReference>
<feature type="domain" description="Helitron helicase-like" evidence="3">
    <location>
        <begin position="6"/>
        <end position="55"/>
    </location>
</feature>
<name>A0A9R1VCJ7_LACSA</name>
<sequence>MSYCPRQTAQDRPTLVARVFCAKLEDLKVQLLKRNIIGEVGAHVYVVDFQKRGLPNVYFFLIMRYAHKMTNPDDYYKIVCAEIPDPITYSEMHDLVKNHMIHGPRGSLQEKSPHMEGVPKKCRFRYPRKFNDKTSQDPPLWMALQIHLPNQQLVRFKYGDRMEDIVEREKDKNSTFMAFFEKNKEDSNARKYMYKDFPKHFTWNLSTHRWSPRKLKSMIGRLVYANPAEGERYYLRLLLCHITGPTCFEDIYTINGVLHPTFQNTALERGLIDTDDNLSQCLAEASLFQFPNTLRRLLATILIFCEPGDVQSLNPNWKFAYDEIMRRMEENIMGMFFIDGPGGTGKTFLYRALLANICAHGLIALATTTSGVAANNMPGRRTAHSRFKIPLNLENNLTCKINKQSGADHLLREAKVGDGNEETVDESFIRIPDDMDIKYTNKANSVDALIDAIIPSLQFNEDDSKFIISRVILTTKNESVDEINDQMIERFSGEKKVCYSYDEAEDYSNNLYLTKFLNSLNVSGLPPHYLWLKIGCPMILLRNIDPSNGLRNCTKLICRAF</sequence>
<evidence type="ECO:0000259" key="4">
    <source>
        <dbReference type="Pfam" id="PF21530"/>
    </source>
</evidence>
<dbReference type="Gene3D" id="3.40.50.300">
    <property type="entry name" value="P-loop containing nucleotide triphosphate hydrolases"/>
    <property type="match status" value="1"/>
</dbReference>
<evidence type="ECO:0000313" key="5">
    <source>
        <dbReference type="EMBL" id="KAJ0202268.1"/>
    </source>
</evidence>
<reference evidence="5 6" key="1">
    <citation type="journal article" date="2017" name="Nat. Commun.">
        <title>Genome assembly with in vitro proximity ligation data and whole-genome triplication in lettuce.</title>
        <authorList>
            <person name="Reyes-Chin-Wo S."/>
            <person name="Wang Z."/>
            <person name="Yang X."/>
            <person name="Kozik A."/>
            <person name="Arikit S."/>
            <person name="Song C."/>
            <person name="Xia L."/>
            <person name="Froenicke L."/>
            <person name="Lavelle D.O."/>
            <person name="Truco M.J."/>
            <person name="Xia R."/>
            <person name="Zhu S."/>
            <person name="Xu C."/>
            <person name="Xu H."/>
            <person name="Xu X."/>
            <person name="Cox K."/>
            <person name="Korf I."/>
            <person name="Meyers B.C."/>
            <person name="Michelmore R.W."/>
        </authorList>
    </citation>
    <scope>NUCLEOTIDE SEQUENCE [LARGE SCALE GENOMIC DNA]</scope>
    <source>
        <strain evidence="6">cv. Salinas</strain>
        <tissue evidence="5">Seedlings</tissue>
    </source>
</reference>
<dbReference type="Proteomes" id="UP000235145">
    <property type="component" value="Unassembled WGS sequence"/>
</dbReference>
<dbReference type="Pfam" id="PF14214">
    <property type="entry name" value="Helitron_like_N"/>
    <property type="match status" value="1"/>
</dbReference>
<dbReference type="EC" id="5.6.2.3" evidence="1"/>
<dbReference type="PANTHER" id="PTHR10492">
    <property type="match status" value="1"/>
</dbReference>
<evidence type="ECO:0000259" key="2">
    <source>
        <dbReference type="Pfam" id="PF05970"/>
    </source>
</evidence>
<evidence type="ECO:0000256" key="1">
    <source>
        <dbReference type="RuleBase" id="RU363044"/>
    </source>
</evidence>
<comment type="catalytic activity">
    <reaction evidence="1">
        <text>ATP + H2O = ADP + phosphate + H(+)</text>
        <dbReference type="Rhea" id="RHEA:13065"/>
        <dbReference type="ChEBI" id="CHEBI:15377"/>
        <dbReference type="ChEBI" id="CHEBI:15378"/>
        <dbReference type="ChEBI" id="CHEBI:30616"/>
        <dbReference type="ChEBI" id="CHEBI:43474"/>
        <dbReference type="ChEBI" id="CHEBI:456216"/>
        <dbReference type="EC" id="5.6.2.3"/>
    </reaction>
</comment>
<comment type="caution">
    <text evidence="5">The sequence shown here is derived from an EMBL/GenBank/DDBJ whole genome shotgun (WGS) entry which is preliminary data.</text>
</comment>